<dbReference type="GO" id="GO:0004308">
    <property type="term" value="F:exo-alpha-sialidase activity"/>
    <property type="evidence" value="ECO:0007669"/>
    <property type="project" value="UniProtKB-EC"/>
</dbReference>
<organism evidence="7 8">
    <name type="scientific">Luteolibacter luteus</name>
    <dbReference type="NCBI Taxonomy" id="2728835"/>
    <lineage>
        <taxon>Bacteria</taxon>
        <taxon>Pseudomonadati</taxon>
        <taxon>Verrucomicrobiota</taxon>
        <taxon>Verrucomicrobiia</taxon>
        <taxon>Verrucomicrobiales</taxon>
        <taxon>Verrucomicrobiaceae</taxon>
        <taxon>Luteolibacter</taxon>
    </lineage>
</organism>
<evidence type="ECO:0000259" key="5">
    <source>
        <dbReference type="Pfam" id="PF13088"/>
    </source>
</evidence>
<feature type="domain" description="Sialidase" evidence="5">
    <location>
        <begin position="212"/>
        <end position="489"/>
    </location>
</feature>
<dbReference type="Pfam" id="PF14873">
    <property type="entry name" value="BNR_assoc_N"/>
    <property type="match status" value="1"/>
</dbReference>
<comment type="catalytic activity">
    <reaction evidence="1">
        <text>Hydrolysis of alpha-(2-&gt;3)-, alpha-(2-&gt;6)-, alpha-(2-&gt;8)- glycosidic linkages of terminal sialic acid residues in oligosaccharides, glycoproteins, glycolipids, colominic acid and synthetic substrates.</text>
        <dbReference type="EC" id="3.2.1.18"/>
    </reaction>
</comment>
<dbReference type="GO" id="GO:0006689">
    <property type="term" value="P:ganglioside catabolic process"/>
    <property type="evidence" value="ECO:0007669"/>
    <property type="project" value="TreeGrafter"/>
</dbReference>
<dbReference type="InterPro" id="IPR029456">
    <property type="entry name" value="Sialidase_N"/>
</dbReference>
<dbReference type="PRINTS" id="PR01803">
    <property type="entry name" value="TCSIALIDASE"/>
</dbReference>
<dbReference type="Gene3D" id="2.60.40.1290">
    <property type="match status" value="1"/>
</dbReference>
<evidence type="ECO:0000259" key="6">
    <source>
        <dbReference type="Pfam" id="PF14873"/>
    </source>
</evidence>
<dbReference type="AlphaFoldDB" id="A0A858RFK7"/>
<dbReference type="GO" id="GO:0016020">
    <property type="term" value="C:membrane"/>
    <property type="evidence" value="ECO:0007669"/>
    <property type="project" value="TreeGrafter"/>
</dbReference>
<dbReference type="RefSeq" id="WP_169453144.1">
    <property type="nucleotide sequence ID" value="NZ_CP051774.1"/>
</dbReference>
<dbReference type="CDD" id="cd15482">
    <property type="entry name" value="Sialidase_non-viral"/>
    <property type="match status" value="1"/>
</dbReference>
<dbReference type="KEGG" id="luo:HHL09_03730"/>
<feature type="domain" description="Sialidase N-terminal" evidence="6">
    <location>
        <begin position="28"/>
        <end position="146"/>
    </location>
</feature>
<evidence type="ECO:0000313" key="7">
    <source>
        <dbReference type="EMBL" id="QJE94923.1"/>
    </source>
</evidence>
<dbReference type="InterPro" id="IPR036278">
    <property type="entry name" value="Sialidase_sf"/>
</dbReference>
<keyword evidence="4" id="KW-0677">Repeat</keyword>
<dbReference type="EMBL" id="CP051774">
    <property type="protein sequence ID" value="QJE94923.1"/>
    <property type="molecule type" value="Genomic_DNA"/>
</dbReference>
<dbReference type="Proteomes" id="UP000501812">
    <property type="component" value="Chromosome"/>
</dbReference>
<keyword evidence="7" id="KW-0378">Hydrolase</keyword>
<comment type="similarity">
    <text evidence="2">Belongs to the glycosyl hydrolase 33 family.</text>
</comment>
<dbReference type="SUPFAM" id="SSF50939">
    <property type="entry name" value="Sialidases"/>
    <property type="match status" value="1"/>
</dbReference>
<dbReference type="InterPro" id="IPR011040">
    <property type="entry name" value="Sialidase"/>
</dbReference>
<sequence length="506" mass="54855">MIHRTFTLFPLLTAMAAGEPSTPAKGTRIETAQPVCPAFIREEFNPVLGFRIKVEGNEGTVVFEGIELGFGGTTRLEDIQSFRLVEGSSDPSKEPGQTIAEGNGAAEKLSLKLKHPLSPGEHWFWISPTLKKGASIDGRIDASLFRAEVGGTALVPSVPSPEGSQRIGQAIRLPGDDGSKSFRIPGLAWTTKTNLIAAYDVRYNHAGDLPANIDVGISRSRDGGQNWDPMRIAIDMGNDPKHGHDGVGDPAILVDPTNGRIWIAALWSHGNRGWNGSGPGMTPEETGQLVLVHSDDEGESWSKPVNITAQMKNPEWRLFFNGPGAGIAMKDGTLVFAAQYRATDGKPWSTLIASKDHGETWQVGSGVKSDTTEAQVVELADGSIMINARDNRGGARTVAVTRDLGKNWELHVTDRKAMRDPVCMGSLLAWRDSLWFSNPNATDGRHSMTLKRSTDQGMSWPEKDQLLYDSRSGFGYSCLAPAGDGMLGVIYEGRSALYFLRFPVDE</sequence>
<reference evidence="7 8" key="1">
    <citation type="submission" date="2020-04" db="EMBL/GenBank/DDBJ databases">
        <title>Luteolibacter sp. G-1-1-1 isolated from soil.</title>
        <authorList>
            <person name="Dahal R.H."/>
        </authorList>
    </citation>
    <scope>NUCLEOTIDE SEQUENCE [LARGE SCALE GENOMIC DNA]</scope>
    <source>
        <strain evidence="7 8">G-1-1-1</strain>
    </source>
</reference>
<dbReference type="EC" id="3.2.1.18" evidence="3"/>
<proteinExistence type="inferred from homology"/>
<dbReference type="PANTHER" id="PTHR10628:SF30">
    <property type="entry name" value="EXO-ALPHA-SIALIDASE"/>
    <property type="match status" value="1"/>
</dbReference>
<evidence type="ECO:0000256" key="3">
    <source>
        <dbReference type="ARBA" id="ARBA00012733"/>
    </source>
</evidence>
<dbReference type="Pfam" id="PF13088">
    <property type="entry name" value="BNR_2"/>
    <property type="match status" value="1"/>
</dbReference>
<accession>A0A858RFK7</accession>
<evidence type="ECO:0000313" key="8">
    <source>
        <dbReference type="Proteomes" id="UP000501812"/>
    </source>
</evidence>
<keyword evidence="8" id="KW-1185">Reference proteome</keyword>
<dbReference type="GO" id="GO:0009313">
    <property type="term" value="P:oligosaccharide catabolic process"/>
    <property type="evidence" value="ECO:0007669"/>
    <property type="project" value="TreeGrafter"/>
</dbReference>
<evidence type="ECO:0000256" key="4">
    <source>
        <dbReference type="ARBA" id="ARBA00022737"/>
    </source>
</evidence>
<dbReference type="Gene3D" id="2.120.10.10">
    <property type="match status" value="1"/>
</dbReference>
<dbReference type="InterPro" id="IPR008377">
    <property type="entry name" value="Sialidase_trypan"/>
</dbReference>
<name>A0A858RFK7_9BACT</name>
<dbReference type="InterPro" id="IPR026856">
    <property type="entry name" value="Sialidase_fam"/>
</dbReference>
<evidence type="ECO:0000256" key="1">
    <source>
        <dbReference type="ARBA" id="ARBA00000427"/>
    </source>
</evidence>
<dbReference type="PANTHER" id="PTHR10628">
    <property type="entry name" value="SIALIDASE"/>
    <property type="match status" value="1"/>
</dbReference>
<gene>
    <name evidence="7" type="ORF">HHL09_03730</name>
</gene>
<protein>
    <recommendedName>
        <fullName evidence="3">exo-alpha-sialidase</fullName>
        <ecNumber evidence="3">3.2.1.18</ecNumber>
    </recommendedName>
</protein>
<evidence type="ECO:0000256" key="2">
    <source>
        <dbReference type="ARBA" id="ARBA00009348"/>
    </source>
</evidence>
<dbReference type="GO" id="GO:0005737">
    <property type="term" value="C:cytoplasm"/>
    <property type="evidence" value="ECO:0007669"/>
    <property type="project" value="TreeGrafter"/>
</dbReference>